<evidence type="ECO:0000313" key="2">
    <source>
        <dbReference type="Proteomes" id="UP000287394"/>
    </source>
</evidence>
<reference evidence="1 2" key="1">
    <citation type="journal article" date="2019" name="Int. J. Syst. Evol. Microbiol.">
        <title>Capsulimonas corticalis gen. nov., sp. nov., an aerobic capsulated bacterium, of a novel bacterial order, Capsulimonadales ord. nov., of the class Armatimonadia of the phylum Armatimonadetes.</title>
        <authorList>
            <person name="Li J."/>
            <person name="Kudo C."/>
            <person name="Tonouchi A."/>
        </authorList>
    </citation>
    <scope>NUCLEOTIDE SEQUENCE [LARGE SCALE GENOMIC DNA]</scope>
    <source>
        <strain evidence="1 2">AX-7</strain>
    </source>
</reference>
<accession>A0A402CTV5</accession>
<proteinExistence type="predicted"/>
<sequence>MTMMRVRDYFFGKETRVITIVSEEILPYRKFGDDLCRPRSIIGGDARWSIKIMTEFDDLIIRSAFAGIEIN</sequence>
<organism evidence="1 2">
    <name type="scientific">Capsulimonas corticalis</name>
    <dbReference type="NCBI Taxonomy" id="2219043"/>
    <lineage>
        <taxon>Bacteria</taxon>
        <taxon>Bacillati</taxon>
        <taxon>Armatimonadota</taxon>
        <taxon>Armatimonadia</taxon>
        <taxon>Capsulimonadales</taxon>
        <taxon>Capsulimonadaceae</taxon>
        <taxon>Capsulimonas</taxon>
    </lineage>
</organism>
<protein>
    <submittedName>
        <fullName evidence="1">Uncharacterized protein</fullName>
    </submittedName>
</protein>
<keyword evidence="2" id="KW-1185">Reference proteome</keyword>
<dbReference type="AlphaFoldDB" id="A0A402CTV5"/>
<dbReference type="Proteomes" id="UP000287394">
    <property type="component" value="Chromosome"/>
</dbReference>
<dbReference type="KEGG" id="ccot:CCAX7_007990"/>
<gene>
    <name evidence="1" type="ORF">CCAX7_007990</name>
</gene>
<name>A0A402CTV5_9BACT</name>
<dbReference type="EMBL" id="AP025739">
    <property type="protein sequence ID" value="BDI28748.1"/>
    <property type="molecule type" value="Genomic_DNA"/>
</dbReference>
<evidence type="ECO:0000313" key="1">
    <source>
        <dbReference type="EMBL" id="BDI28748.1"/>
    </source>
</evidence>